<reference evidence="2 3" key="1">
    <citation type="submission" date="2015-11" db="EMBL/GenBank/DDBJ databases">
        <authorList>
            <person name="Zhang Y."/>
            <person name="Guo Z."/>
        </authorList>
    </citation>
    <scope>NUCLEOTIDE SEQUENCE [LARGE SCALE GENOMIC DNA]</scope>
    <source>
        <strain evidence="2 3">KCTC 12086</strain>
    </source>
</reference>
<evidence type="ECO:0000313" key="3">
    <source>
        <dbReference type="Proteomes" id="UP000061457"/>
    </source>
</evidence>
<dbReference type="STRING" id="161398.PP2015_3260"/>
<keyword evidence="1" id="KW-0472">Membrane</keyword>
<gene>
    <name evidence="2" type="ORF">PP2015_3260</name>
</gene>
<dbReference type="EMBL" id="CP013187">
    <property type="protein sequence ID" value="ALO43737.1"/>
    <property type="molecule type" value="Genomic_DNA"/>
</dbReference>
<sequence>MLRIPIKTDNNIYRASTQLPVRCSLLIQGMVIMKVILGTSAALIGAVALAMLLPEKAQPQLNKKSTEVIQDTAMTDILDDSSLLIKPDSKASEAIVRSQPSEPESIFSWPIRPLEQLHDKRELENEYAFLKERLESAEAVDLVNNNKLTSEDIEALRNTFSHLNLITERLIEIESQEAHQEFEQRYGPDAFADDMAFVKETVKQAIAERKNRTARERELAEPMVEAVNVEQDVLHVINRVENTQK</sequence>
<feature type="transmembrane region" description="Helical" evidence="1">
    <location>
        <begin position="31"/>
        <end position="53"/>
    </location>
</feature>
<dbReference type="KEGG" id="pphe:PP2015_3260"/>
<protein>
    <submittedName>
        <fullName evidence="2">Uncharacterized protein</fullName>
    </submittedName>
</protein>
<dbReference type="Proteomes" id="UP000061457">
    <property type="component" value="Chromosome I"/>
</dbReference>
<keyword evidence="1" id="KW-0812">Transmembrane</keyword>
<accession>A0A0S2K696</accession>
<keyword evidence="1" id="KW-1133">Transmembrane helix</keyword>
<dbReference type="PATRIC" id="fig|161398.10.peg.3323"/>
<proteinExistence type="predicted"/>
<evidence type="ECO:0000313" key="2">
    <source>
        <dbReference type="EMBL" id="ALO43737.1"/>
    </source>
</evidence>
<keyword evidence="3" id="KW-1185">Reference proteome</keyword>
<evidence type="ECO:0000256" key="1">
    <source>
        <dbReference type="SAM" id="Phobius"/>
    </source>
</evidence>
<dbReference type="AlphaFoldDB" id="A0A0S2K696"/>
<name>A0A0S2K696_9GAMM</name>
<organism evidence="2 3">
    <name type="scientific">Pseudoalteromonas phenolica</name>
    <dbReference type="NCBI Taxonomy" id="161398"/>
    <lineage>
        <taxon>Bacteria</taxon>
        <taxon>Pseudomonadati</taxon>
        <taxon>Pseudomonadota</taxon>
        <taxon>Gammaproteobacteria</taxon>
        <taxon>Alteromonadales</taxon>
        <taxon>Pseudoalteromonadaceae</taxon>
        <taxon>Pseudoalteromonas</taxon>
    </lineage>
</organism>